<gene>
    <name evidence="3" type="ORF">OP8BY_0761</name>
</gene>
<organism evidence="3 4">
    <name type="scientific">Candidatus Saccharicenans subterraneus</name>
    <dbReference type="NCBI Taxonomy" id="2508984"/>
    <lineage>
        <taxon>Bacteria</taxon>
        <taxon>Candidatus Aminicenantota</taxon>
        <taxon>Candidatus Aminicenantia</taxon>
        <taxon>Candidatus Aminicenantales</taxon>
        <taxon>Candidatus Saccharicenantaceae</taxon>
        <taxon>Candidatus Saccharicenans</taxon>
    </lineage>
</organism>
<feature type="domain" description="Hfq-related" evidence="2">
    <location>
        <begin position="50"/>
        <end position="96"/>
    </location>
</feature>
<dbReference type="Gene3D" id="2.30.30.100">
    <property type="match status" value="1"/>
</dbReference>
<dbReference type="InterPro" id="IPR053840">
    <property type="entry name" value="Hfq_1"/>
</dbReference>
<feature type="region of interest" description="Disordered" evidence="1">
    <location>
        <begin position="1"/>
        <end position="38"/>
    </location>
</feature>
<dbReference type="Pfam" id="PF21979">
    <property type="entry name" value="Hfq_1"/>
    <property type="match status" value="1"/>
</dbReference>
<accession>A0A3E2BQ23</accession>
<dbReference type="SUPFAM" id="SSF50182">
    <property type="entry name" value="Sm-like ribonucleoproteins"/>
    <property type="match status" value="1"/>
</dbReference>
<dbReference type="Proteomes" id="UP000257323">
    <property type="component" value="Unassembled WGS sequence"/>
</dbReference>
<evidence type="ECO:0000313" key="3">
    <source>
        <dbReference type="EMBL" id="RFT16819.1"/>
    </source>
</evidence>
<dbReference type="InterPro" id="IPR010920">
    <property type="entry name" value="LSM_dom_sf"/>
</dbReference>
<reference evidence="3 4" key="1">
    <citation type="submission" date="2018-08" db="EMBL/GenBank/DDBJ databases">
        <title>Genome analysis of the thermophilic bacterium of the candidate phylum Aminicenantes from deep subsurface aquifer revealed its physiology and ecological role.</title>
        <authorList>
            <person name="Kadnikov V.V."/>
            <person name="Mardanov A.V."/>
            <person name="Beletsky A.V."/>
            <person name="Karnachuk O.V."/>
            <person name="Ravin N.V."/>
        </authorList>
    </citation>
    <scope>NUCLEOTIDE SEQUENCE [LARGE SCALE GENOMIC DNA]</scope>
    <source>
        <strain evidence="3">BY38</strain>
    </source>
</reference>
<feature type="compositionally biased region" description="Basic and acidic residues" evidence="1">
    <location>
        <begin position="1"/>
        <end position="28"/>
    </location>
</feature>
<protein>
    <recommendedName>
        <fullName evidence="2">Hfq-related domain-containing protein</fullName>
    </recommendedName>
</protein>
<name>A0A3E2BQ23_9BACT</name>
<sequence length="117" mass="14075">MQRKLIRPDLSEVKEKITKEAKEKEAAKRKMPPPTDTHAENYYFLKQMNKRTPMAVVMADGERVEGYIEWYDRNCFKLNREGAPNLLIYKRQVKYLYKLEQEDKQPEAEDNSDYRKK</sequence>
<evidence type="ECO:0000256" key="1">
    <source>
        <dbReference type="SAM" id="MobiDB-lite"/>
    </source>
</evidence>
<comment type="caution">
    <text evidence="3">The sequence shown here is derived from an EMBL/GenBank/DDBJ whole genome shotgun (WGS) entry which is preliminary data.</text>
</comment>
<proteinExistence type="predicted"/>
<dbReference type="AlphaFoldDB" id="A0A3E2BQ23"/>
<evidence type="ECO:0000313" key="4">
    <source>
        <dbReference type="Proteomes" id="UP000257323"/>
    </source>
</evidence>
<evidence type="ECO:0000259" key="2">
    <source>
        <dbReference type="Pfam" id="PF21979"/>
    </source>
</evidence>
<dbReference type="EMBL" id="QUAH01000001">
    <property type="protein sequence ID" value="RFT16819.1"/>
    <property type="molecule type" value="Genomic_DNA"/>
</dbReference>